<organism evidence="8 9">
    <name type="scientific">Collybia nuda</name>
    <dbReference type="NCBI Taxonomy" id="64659"/>
    <lineage>
        <taxon>Eukaryota</taxon>
        <taxon>Fungi</taxon>
        <taxon>Dikarya</taxon>
        <taxon>Basidiomycota</taxon>
        <taxon>Agaricomycotina</taxon>
        <taxon>Agaricomycetes</taxon>
        <taxon>Agaricomycetidae</taxon>
        <taxon>Agaricales</taxon>
        <taxon>Tricholomatineae</taxon>
        <taxon>Clitocybaceae</taxon>
        <taxon>Collybia</taxon>
    </lineage>
</organism>
<evidence type="ECO:0000256" key="1">
    <source>
        <dbReference type="ARBA" id="ARBA00007495"/>
    </source>
</evidence>
<dbReference type="Proteomes" id="UP000807353">
    <property type="component" value="Unassembled WGS sequence"/>
</dbReference>
<keyword evidence="3 6" id="KW-0119">Carbohydrate metabolism</keyword>
<evidence type="ECO:0000259" key="7">
    <source>
        <dbReference type="PROSITE" id="PS51760"/>
    </source>
</evidence>
<evidence type="ECO:0000256" key="2">
    <source>
        <dbReference type="ARBA" id="ARBA00022801"/>
    </source>
</evidence>
<keyword evidence="9" id="KW-1185">Reference proteome</keyword>
<dbReference type="Gene3D" id="3.20.20.80">
    <property type="entry name" value="Glycosidases"/>
    <property type="match status" value="1"/>
</dbReference>
<dbReference type="PRINTS" id="PR00134">
    <property type="entry name" value="GLHYDRLASE10"/>
</dbReference>
<protein>
    <recommendedName>
        <fullName evidence="6">Beta-xylanase</fullName>
        <ecNumber evidence="6">3.2.1.8</ecNumber>
    </recommendedName>
</protein>
<dbReference type="InterPro" id="IPR017853">
    <property type="entry name" value="GH"/>
</dbReference>
<reference evidence="8" key="1">
    <citation type="submission" date="2020-11" db="EMBL/GenBank/DDBJ databases">
        <authorList>
            <consortium name="DOE Joint Genome Institute"/>
            <person name="Ahrendt S."/>
            <person name="Riley R."/>
            <person name="Andreopoulos W."/>
            <person name="Labutti K."/>
            <person name="Pangilinan J."/>
            <person name="Ruiz-Duenas F.J."/>
            <person name="Barrasa J.M."/>
            <person name="Sanchez-Garcia M."/>
            <person name="Camarero S."/>
            <person name="Miyauchi S."/>
            <person name="Serrano A."/>
            <person name="Linde D."/>
            <person name="Babiker R."/>
            <person name="Drula E."/>
            <person name="Ayuso-Fernandez I."/>
            <person name="Pacheco R."/>
            <person name="Padilla G."/>
            <person name="Ferreira P."/>
            <person name="Barriuso J."/>
            <person name="Kellner H."/>
            <person name="Castanera R."/>
            <person name="Alfaro M."/>
            <person name="Ramirez L."/>
            <person name="Pisabarro A.G."/>
            <person name="Kuo A."/>
            <person name="Tritt A."/>
            <person name="Lipzen A."/>
            <person name="He G."/>
            <person name="Yan M."/>
            <person name="Ng V."/>
            <person name="Cullen D."/>
            <person name="Martin F."/>
            <person name="Rosso M.-N."/>
            <person name="Henrissat B."/>
            <person name="Hibbett D."/>
            <person name="Martinez A.T."/>
            <person name="Grigoriev I.V."/>
        </authorList>
    </citation>
    <scope>NUCLEOTIDE SEQUENCE</scope>
    <source>
        <strain evidence="8">CBS 247.69</strain>
    </source>
</reference>
<dbReference type="GO" id="GO:0031176">
    <property type="term" value="F:endo-1,4-beta-xylanase activity"/>
    <property type="evidence" value="ECO:0007669"/>
    <property type="project" value="UniProtKB-EC"/>
</dbReference>
<dbReference type="AlphaFoldDB" id="A0A9P5YCQ8"/>
<dbReference type="PROSITE" id="PS51760">
    <property type="entry name" value="GH10_2"/>
    <property type="match status" value="1"/>
</dbReference>
<dbReference type="InterPro" id="IPR001000">
    <property type="entry name" value="GH10_dom"/>
</dbReference>
<feature type="domain" description="GH10" evidence="7">
    <location>
        <begin position="1"/>
        <end position="125"/>
    </location>
</feature>
<sequence length="125" mass="13701">MVRGRSLVWHSQLPSWVTVINDSTILTAVIQNHISAVAGREALNEDGSMRSSIFYNVLGEAFITVAFEAARAADPFAKLYINDFNLDRINAKVKGLVALVTRINSGATRFIDGIGSDLHLVVRFP</sequence>
<keyword evidence="4 6" id="KW-0326">Glycosidase</keyword>
<evidence type="ECO:0000256" key="6">
    <source>
        <dbReference type="RuleBase" id="RU361174"/>
    </source>
</evidence>
<evidence type="ECO:0000313" key="8">
    <source>
        <dbReference type="EMBL" id="KAF9466274.1"/>
    </source>
</evidence>
<dbReference type="GO" id="GO:0000272">
    <property type="term" value="P:polysaccharide catabolic process"/>
    <property type="evidence" value="ECO:0007669"/>
    <property type="project" value="UniProtKB-KW"/>
</dbReference>
<accession>A0A9P5YCQ8</accession>
<dbReference type="SUPFAM" id="SSF51445">
    <property type="entry name" value="(Trans)glycosidases"/>
    <property type="match status" value="1"/>
</dbReference>
<keyword evidence="5 6" id="KW-0624">Polysaccharide degradation</keyword>
<dbReference type="InterPro" id="IPR044846">
    <property type="entry name" value="GH10"/>
</dbReference>
<dbReference type="PANTHER" id="PTHR31490">
    <property type="entry name" value="GLYCOSYL HYDROLASE"/>
    <property type="match status" value="1"/>
</dbReference>
<proteinExistence type="inferred from homology"/>
<dbReference type="PANTHER" id="PTHR31490:SF76">
    <property type="entry name" value="ENDO-1,4-BETA-XYLANASE C"/>
    <property type="match status" value="1"/>
</dbReference>
<comment type="caution">
    <text evidence="8">The sequence shown here is derived from an EMBL/GenBank/DDBJ whole genome shotgun (WGS) entry which is preliminary data.</text>
</comment>
<dbReference type="SMART" id="SM00633">
    <property type="entry name" value="Glyco_10"/>
    <property type="match status" value="1"/>
</dbReference>
<dbReference type="EMBL" id="MU150242">
    <property type="protein sequence ID" value="KAF9466274.1"/>
    <property type="molecule type" value="Genomic_DNA"/>
</dbReference>
<evidence type="ECO:0000313" key="9">
    <source>
        <dbReference type="Proteomes" id="UP000807353"/>
    </source>
</evidence>
<dbReference type="OrthoDB" id="3055998at2759"/>
<dbReference type="EC" id="3.2.1.8" evidence="6"/>
<gene>
    <name evidence="8" type="ORF">BDZ94DRAFT_1251568</name>
</gene>
<evidence type="ECO:0000256" key="3">
    <source>
        <dbReference type="ARBA" id="ARBA00023277"/>
    </source>
</evidence>
<comment type="similarity">
    <text evidence="1 6">Belongs to the glycosyl hydrolase 10 (cellulase F) family.</text>
</comment>
<dbReference type="Pfam" id="PF00331">
    <property type="entry name" value="Glyco_hydro_10"/>
    <property type="match status" value="1"/>
</dbReference>
<evidence type="ECO:0000256" key="4">
    <source>
        <dbReference type="ARBA" id="ARBA00023295"/>
    </source>
</evidence>
<comment type="catalytic activity">
    <reaction evidence="6">
        <text>Endohydrolysis of (1-&gt;4)-beta-D-xylosidic linkages in xylans.</text>
        <dbReference type="EC" id="3.2.1.8"/>
    </reaction>
</comment>
<evidence type="ECO:0000256" key="5">
    <source>
        <dbReference type="ARBA" id="ARBA00023326"/>
    </source>
</evidence>
<keyword evidence="2 6" id="KW-0378">Hydrolase</keyword>
<name>A0A9P5YCQ8_9AGAR</name>